<dbReference type="OrthoDB" id="6409228at2759"/>
<dbReference type="AlphaFoldDB" id="A0A067PRV0"/>
<evidence type="ECO:0000313" key="5">
    <source>
        <dbReference type="Proteomes" id="UP000027265"/>
    </source>
</evidence>
<dbReference type="SFLD" id="SFLDS00028">
    <property type="entry name" value="Proline_Racemase"/>
    <property type="match status" value="1"/>
</dbReference>
<dbReference type="GO" id="GO:0050346">
    <property type="term" value="F:trans-L-3-hydroxyproline dehydratase activity"/>
    <property type="evidence" value="ECO:0007669"/>
    <property type="project" value="UniProtKB-EC"/>
</dbReference>
<gene>
    <name evidence="4" type="ORF">JAAARDRAFT_686985</name>
</gene>
<protein>
    <recommendedName>
        <fullName evidence="3">trans-L-3-hydroxyproline dehydratase</fullName>
        <ecNumber evidence="3">4.2.1.77</ecNumber>
    </recommendedName>
</protein>
<evidence type="ECO:0000256" key="1">
    <source>
        <dbReference type="ARBA" id="ARBA00001148"/>
    </source>
</evidence>
<accession>A0A067PRV0</accession>
<reference evidence="5" key="1">
    <citation type="journal article" date="2014" name="Proc. Natl. Acad. Sci. U.S.A.">
        <title>Extensive sampling of basidiomycete genomes demonstrates inadequacy of the white-rot/brown-rot paradigm for wood decay fungi.</title>
        <authorList>
            <person name="Riley R."/>
            <person name="Salamov A.A."/>
            <person name="Brown D.W."/>
            <person name="Nagy L.G."/>
            <person name="Floudas D."/>
            <person name="Held B.W."/>
            <person name="Levasseur A."/>
            <person name="Lombard V."/>
            <person name="Morin E."/>
            <person name="Otillar R."/>
            <person name="Lindquist E.A."/>
            <person name="Sun H."/>
            <person name="LaButti K.M."/>
            <person name="Schmutz J."/>
            <person name="Jabbour D."/>
            <person name="Luo H."/>
            <person name="Baker S.E."/>
            <person name="Pisabarro A.G."/>
            <person name="Walton J.D."/>
            <person name="Blanchette R.A."/>
            <person name="Henrissat B."/>
            <person name="Martin F."/>
            <person name="Cullen D."/>
            <person name="Hibbett D.S."/>
            <person name="Grigoriev I.V."/>
        </authorList>
    </citation>
    <scope>NUCLEOTIDE SEQUENCE [LARGE SCALE GENOMIC DNA]</scope>
    <source>
        <strain evidence="5">MUCL 33604</strain>
    </source>
</reference>
<evidence type="ECO:0000256" key="3">
    <source>
        <dbReference type="ARBA" id="ARBA00013105"/>
    </source>
</evidence>
<comment type="catalytic activity">
    <reaction evidence="1">
        <text>trans-3-hydroxy-L-proline = 1-pyrroline-2-carboxylate + H2O</text>
        <dbReference type="Rhea" id="RHEA:10320"/>
        <dbReference type="ChEBI" id="CHEBI:15377"/>
        <dbReference type="ChEBI" id="CHEBI:39785"/>
        <dbReference type="ChEBI" id="CHEBI:57938"/>
        <dbReference type="EC" id="4.2.1.77"/>
    </reaction>
</comment>
<evidence type="ECO:0000313" key="4">
    <source>
        <dbReference type="EMBL" id="KDQ57548.1"/>
    </source>
</evidence>
<dbReference type="InParanoid" id="A0A067PRV0"/>
<dbReference type="EMBL" id="KL197719">
    <property type="protein sequence ID" value="KDQ57548.1"/>
    <property type="molecule type" value="Genomic_DNA"/>
</dbReference>
<dbReference type="STRING" id="933084.A0A067PRV0"/>
<dbReference type="HOGENOM" id="CLU_036729_0_1_1"/>
<dbReference type="FunFam" id="3.10.310.10:FF:000003">
    <property type="entry name" value="Proline racemase"/>
    <property type="match status" value="1"/>
</dbReference>
<dbReference type="InterPro" id="IPR008794">
    <property type="entry name" value="Pro_racemase_fam"/>
</dbReference>
<dbReference type="Pfam" id="PF05544">
    <property type="entry name" value="Pro_racemase"/>
    <property type="match status" value="1"/>
</dbReference>
<dbReference type="PANTHER" id="PTHR33442:SF1">
    <property type="entry name" value="TRANS-3-HYDROXY-L-PROLINE DEHYDRATASE"/>
    <property type="match status" value="1"/>
</dbReference>
<dbReference type="SUPFAM" id="SSF54506">
    <property type="entry name" value="Diaminopimelate epimerase-like"/>
    <property type="match status" value="1"/>
</dbReference>
<sequence length="380" mass="42465">MDVHSEIWNDERAIKTVDMHTSGEPTRIIVQGYPSLEGETLLDMRRCAAEKHDDIRKMLMFEPRGHGDMYGAILVKETEMTKSGNADIGVLFCHNEGYSTMCGHATIALGRFLVDTEDEGIFPLRKRLVHDEENDTVKVRLHAPCGVVQVTVPVTCKRGKVESDSSKAVEFLGVPSFVKAKKLEVSIGVDKRWKGLIEKRRETVQVDVAYGGAYYAIVSLEEMGIEKQGRGYDMKEMDKATAEVKRALWDRKDIVKHPTHGELEYLYGVIVVEREEGRGEIGICFFANQQIDRSPCGSGVCARVALGVEKGEIRMGEGRDFYSFTTEQGFRGTAVSVEDIETAEGVIRGYTVKVEGKAYYTGAHSFLLEHSDLQPPFRVT</sequence>
<comment type="similarity">
    <text evidence="2">Belongs to the proline racemase family.</text>
</comment>
<proteinExistence type="inferred from homology"/>
<organism evidence="4 5">
    <name type="scientific">Jaapia argillacea MUCL 33604</name>
    <dbReference type="NCBI Taxonomy" id="933084"/>
    <lineage>
        <taxon>Eukaryota</taxon>
        <taxon>Fungi</taxon>
        <taxon>Dikarya</taxon>
        <taxon>Basidiomycota</taxon>
        <taxon>Agaricomycotina</taxon>
        <taxon>Agaricomycetes</taxon>
        <taxon>Agaricomycetidae</taxon>
        <taxon>Jaapiales</taxon>
        <taxon>Jaapiaceae</taxon>
        <taxon>Jaapia</taxon>
    </lineage>
</organism>
<evidence type="ECO:0000256" key="2">
    <source>
        <dbReference type="ARBA" id="ARBA00007529"/>
    </source>
</evidence>
<dbReference type="Proteomes" id="UP000027265">
    <property type="component" value="Unassembled WGS sequence"/>
</dbReference>
<dbReference type="PANTHER" id="PTHR33442">
    <property type="entry name" value="TRANS-3-HYDROXY-L-PROLINE DEHYDRATASE"/>
    <property type="match status" value="1"/>
</dbReference>
<keyword evidence="5" id="KW-1185">Reference proteome</keyword>
<dbReference type="EC" id="4.2.1.77" evidence="3"/>
<dbReference type="Gene3D" id="3.10.310.10">
    <property type="entry name" value="Diaminopimelate Epimerase, Chain A, domain 1"/>
    <property type="match status" value="2"/>
</dbReference>
<name>A0A067PRV0_9AGAM</name>
<dbReference type="PIRSF" id="PIRSF029792">
    <property type="entry name" value="Pro_racemase"/>
    <property type="match status" value="1"/>
</dbReference>